<dbReference type="PRINTS" id="PR00805">
    <property type="entry name" value="ALPHACATENIN"/>
</dbReference>
<evidence type="ECO:0000256" key="9">
    <source>
        <dbReference type="ARBA" id="ARBA00022949"/>
    </source>
</evidence>
<dbReference type="InterPro" id="IPR001033">
    <property type="entry name" value="Alpha_catenin"/>
</dbReference>
<keyword evidence="11" id="KW-0206">Cytoskeleton</keyword>
<dbReference type="InterPro" id="IPR000633">
    <property type="entry name" value="Vinculin_CS"/>
</dbReference>
<dbReference type="GO" id="GO:0016477">
    <property type="term" value="P:cell migration"/>
    <property type="evidence" value="ECO:0007669"/>
    <property type="project" value="TreeGrafter"/>
</dbReference>
<dbReference type="Pfam" id="PF01044">
    <property type="entry name" value="Vinculin"/>
    <property type="match status" value="1"/>
</dbReference>
<dbReference type="PROSITE" id="PS00663">
    <property type="entry name" value="VINCULIN_1"/>
    <property type="match status" value="1"/>
</dbReference>
<dbReference type="GeneTree" id="ENSGT01030000234543"/>
<dbReference type="PANTHER" id="PTHR18914">
    <property type="entry name" value="ALPHA CATENIN"/>
    <property type="match status" value="1"/>
</dbReference>
<gene>
    <name evidence="14" type="primary">CTNNA1</name>
</gene>
<keyword evidence="10" id="KW-0472">Membrane</keyword>
<evidence type="ECO:0000256" key="1">
    <source>
        <dbReference type="ARBA" id="ARBA00004123"/>
    </source>
</evidence>
<dbReference type="GO" id="GO:0015629">
    <property type="term" value="C:actin cytoskeleton"/>
    <property type="evidence" value="ECO:0007669"/>
    <property type="project" value="InterPro"/>
</dbReference>
<evidence type="ECO:0000313" key="15">
    <source>
        <dbReference type="Proteomes" id="UP000016666"/>
    </source>
</evidence>
<evidence type="ECO:0000256" key="3">
    <source>
        <dbReference type="ARBA" id="ARBA00004413"/>
    </source>
</evidence>
<organism evidence="14 15">
    <name type="scientific">Anas platyrhynchos platyrhynchos</name>
    <name type="common">Northern mallard</name>
    <dbReference type="NCBI Taxonomy" id="8840"/>
    <lineage>
        <taxon>Eukaryota</taxon>
        <taxon>Metazoa</taxon>
        <taxon>Chordata</taxon>
        <taxon>Craniata</taxon>
        <taxon>Vertebrata</taxon>
        <taxon>Euteleostomi</taxon>
        <taxon>Archelosauria</taxon>
        <taxon>Archosauria</taxon>
        <taxon>Dinosauria</taxon>
        <taxon>Saurischia</taxon>
        <taxon>Theropoda</taxon>
        <taxon>Coelurosauria</taxon>
        <taxon>Aves</taxon>
        <taxon>Neognathae</taxon>
        <taxon>Galloanserae</taxon>
        <taxon>Anseriformes</taxon>
        <taxon>Anatidae</taxon>
        <taxon>Anatinae</taxon>
        <taxon>Anas</taxon>
    </lineage>
</organism>
<dbReference type="PANTHER" id="PTHR18914:SF24">
    <property type="entry name" value="CATENIN ALPHA-1"/>
    <property type="match status" value="1"/>
</dbReference>
<dbReference type="FunFam" id="1.20.120.230:FF:000011">
    <property type="entry name" value="Catenin alpha 1"/>
    <property type="match status" value="1"/>
</dbReference>
<dbReference type="GO" id="GO:0045296">
    <property type="term" value="F:cadherin binding"/>
    <property type="evidence" value="ECO:0007669"/>
    <property type="project" value="InterPro"/>
</dbReference>
<evidence type="ECO:0000256" key="11">
    <source>
        <dbReference type="ARBA" id="ARBA00023212"/>
    </source>
</evidence>
<protein>
    <recommendedName>
        <fullName evidence="13">Catenin alpha-1</fullName>
    </recommendedName>
</protein>
<dbReference type="GO" id="GO:0008013">
    <property type="term" value="F:beta-catenin binding"/>
    <property type="evidence" value="ECO:0007669"/>
    <property type="project" value="TreeGrafter"/>
</dbReference>
<dbReference type="GO" id="GO:0005198">
    <property type="term" value="F:structural molecule activity"/>
    <property type="evidence" value="ECO:0007669"/>
    <property type="project" value="InterPro"/>
</dbReference>
<accession>U3IMD1</accession>
<dbReference type="GO" id="GO:0005912">
    <property type="term" value="C:adherens junction"/>
    <property type="evidence" value="ECO:0007669"/>
    <property type="project" value="UniProtKB-SubCell"/>
</dbReference>
<keyword evidence="12" id="KW-0539">Nucleus</keyword>
<keyword evidence="7" id="KW-0963">Cytoplasm</keyword>
<keyword evidence="15" id="KW-1185">Reference proteome</keyword>
<comment type="subcellular location">
    <subcellularLocation>
        <location evidence="4">Cell junction</location>
        <location evidence="4">Adherens junction</location>
    </subcellularLocation>
    <subcellularLocation>
        <location evidence="3">Cell membrane</location>
        <topology evidence="3">Peripheral membrane protein</topology>
        <orientation evidence="3">Cytoplasmic side</orientation>
    </subcellularLocation>
    <subcellularLocation>
        <location evidence="2">Cytoplasm</location>
        <location evidence="2">Cytoskeleton</location>
    </subcellularLocation>
    <subcellularLocation>
        <location evidence="1">Nucleus</location>
    </subcellularLocation>
</comment>
<reference evidence="14" key="2">
    <citation type="submission" date="2025-08" db="UniProtKB">
        <authorList>
            <consortium name="Ensembl"/>
        </authorList>
    </citation>
    <scope>IDENTIFICATION</scope>
</reference>
<evidence type="ECO:0000256" key="10">
    <source>
        <dbReference type="ARBA" id="ARBA00023136"/>
    </source>
</evidence>
<dbReference type="GO" id="GO:0098609">
    <property type="term" value="P:cell-cell adhesion"/>
    <property type="evidence" value="ECO:0007669"/>
    <property type="project" value="TreeGrafter"/>
</dbReference>
<name>U3IMD1_ANAPP</name>
<evidence type="ECO:0000256" key="2">
    <source>
        <dbReference type="ARBA" id="ARBA00004245"/>
    </source>
</evidence>
<comment type="similarity">
    <text evidence="5">Belongs to the vinculin/alpha-catenin family.</text>
</comment>
<evidence type="ECO:0000256" key="6">
    <source>
        <dbReference type="ARBA" id="ARBA00022475"/>
    </source>
</evidence>
<dbReference type="FunFam" id="1.20.120.230:FF:000007">
    <property type="entry name" value="Catenin alpha 1"/>
    <property type="match status" value="1"/>
</dbReference>
<sequence>MTAVTAGTVNFKWDPKSLEIRTLAVERLLEPLVTQVTTLVNTSNKGPSNKKRGRSKKAHVLAASVEQATENFLDKGDKIAKESQFLKEELVAAVEDVRKQGGLMKTASGEFADDPCSSVKRGNMVRAARALLSAVTRLLILADMADVYKLLVQLKVVEEGILKLRNAGTEQDLGIQYKALKPEVDKLNIMAAKRQQELKDVGHRDQMAAARGILQKNVPILYTASQACLQHPDVAAYKANRDLIYKQLQQAVTGISNAAQATASDDAAQQQGGGGELAYALNNFDKQIIVDPSTFSEERFRPSLEERLESIISGAALMADSSCTRDDRRERIVAECNAVRQALQDLLSEYMGNVSSFCSVLEKLLILSFLFQLRKAVMDHVSDSFLETNVPLLVLIEAAKNGNEKEVKEYAQVFREHANKLIEVANLACSISNNEEGVKLVRMSASQLEALCPQVINAALALAAKPQSKLAQENMELFKEQWERQVRVLTDAVDDITSIDDFLAVSENHILEDVNKCVIALQEKDVDGLDRTAGAIRGRAARVIHVVTSEMDNYEPGVYTEKVLEATKLLSNTVMPRFTEQVEAAVEALSSDPAQPMDENEFIDASRLVYDGIRDIRKAVLMIRTPEELDDSDFETEDFDVRSRTSIQTEDDQLIAGQSARAIMAQLPQEQKAKIAEQVASFQEEKSKLDAEVSKWDDSGNDIIVLAKQMCMIMMEMTDFTRGKGPLKNTSDVISAAKKIAEAGSRMDKLGRTIADHCPDSACKQDLLAYLQRIALYCHQLNICSKVKAEVQNLGGELVVSGVRRSRSVPAPRGLSSRGWWPGSAGSAPCHLCWCSAAFQPGS</sequence>
<dbReference type="Gene3D" id="6.10.250.2510">
    <property type="match status" value="1"/>
</dbReference>
<evidence type="ECO:0000256" key="13">
    <source>
        <dbReference type="ARBA" id="ARBA00044775"/>
    </source>
</evidence>
<dbReference type="FunFam" id="1.20.120.230:FF:000006">
    <property type="entry name" value="Catenin alpha 1"/>
    <property type="match status" value="1"/>
</dbReference>
<dbReference type="Gene3D" id="1.20.120.230">
    <property type="entry name" value="Alpha-catenin/vinculin-like"/>
    <property type="match status" value="5"/>
</dbReference>
<dbReference type="GO" id="GO:0005634">
    <property type="term" value="C:nucleus"/>
    <property type="evidence" value="ECO:0007669"/>
    <property type="project" value="UniProtKB-SubCell"/>
</dbReference>
<evidence type="ECO:0000256" key="12">
    <source>
        <dbReference type="ARBA" id="ARBA00023242"/>
    </source>
</evidence>
<dbReference type="InterPro" id="IPR036723">
    <property type="entry name" value="Alpha-catenin/vinculin-like_sf"/>
</dbReference>
<dbReference type="AlphaFoldDB" id="U3IMD1"/>
<dbReference type="GO" id="GO:0051015">
    <property type="term" value="F:actin filament binding"/>
    <property type="evidence" value="ECO:0007669"/>
    <property type="project" value="InterPro"/>
</dbReference>
<evidence type="ECO:0000256" key="7">
    <source>
        <dbReference type="ARBA" id="ARBA00022490"/>
    </source>
</evidence>
<dbReference type="FunFam" id="1.20.120.230:FF:000012">
    <property type="entry name" value="Catenin alpha-2 isoform 1"/>
    <property type="match status" value="1"/>
</dbReference>
<evidence type="ECO:0000256" key="4">
    <source>
        <dbReference type="ARBA" id="ARBA00004536"/>
    </source>
</evidence>
<proteinExistence type="inferred from homology"/>
<dbReference type="Ensembl" id="ENSAPLT00000009083.2">
    <property type="protein sequence ID" value="ENSAPLP00000008404.2"/>
    <property type="gene ID" value="ENSAPLG00000008629.2"/>
</dbReference>
<evidence type="ECO:0000256" key="5">
    <source>
        <dbReference type="ARBA" id="ARBA00008376"/>
    </source>
</evidence>
<dbReference type="Proteomes" id="UP000016666">
    <property type="component" value="Chromosome 14"/>
</dbReference>
<dbReference type="InterPro" id="IPR006077">
    <property type="entry name" value="Vinculin/catenin"/>
</dbReference>
<dbReference type="HOGENOM" id="CLU_015314_2_0_1"/>
<reference evidence="14" key="3">
    <citation type="submission" date="2025-09" db="UniProtKB">
        <authorList>
            <consortium name="Ensembl"/>
        </authorList>
    </citation>
    <scope>IDENTIFICATION</scope>
</reference>
<evidence type="ECO:0000256" key="8">
    <source>
        <dbReference type="ARBA" id="ARBA00022889"/>
    </source>
</evidence>
<keyword evidence="6" id="KW-1003">Cell membrane</keyword>
<dbReference type="SUPFAM" id="SSF47220">
    <property type="entry name" value="alpha-catenin/vinculin-like"/>
    <property type="match status" value="4"/>
</dbReference>
<evidence type="ECO:0000313" key="14">
    <source>
        <dbReference type="Ensembl" id="ENSAPLP00000008404.2"/>
    </source>
</evidence>
<dbReference type="FunFam" id="1.20.120.230:FF:000008">
    <property type="entry name" value="Catenin alpha 1"/>
    <property type="match status" value="1"/>
</dbReference>
<keyword evidence="9" id="KW-0965">Cell junction</keyword>
<reference evidence="14 15" key="1">
    <citation type="submission" date="2017-10" db="EMBL/GenBank/DDBJ databases">
        <title>A new Pekin duck reference genome.</title>
        <authorList>
            <person name="Hou Z.-C."/>
            <person name="Zhou Z.-K."/>
            <person name="Zhu F."/>
            <person name="Hou S.-S."/>
        </authorList>
    </citation>
    <scope>NUCLEOTIDE SEQUENCE [LARGE SCALE GENOMIC DNA]</scope>
</reference>
<dbReference type="GO" id="GO:0016342">
    <property type="term" value="C:catenin complex"/>
    <property type="evidence" value="ECO:0007669"/>
    <property type="project" value="TreeGrafter"/>
</dbReference>
<keyword evidence="8" id="KW-0130">Cell adhesion</keyword>